<dbReference type="Pfam" id="PF10667">
    <property type="entry name" value="DUF2486"/>
    <property type="match status" value="1"/>
</dbReference>
<proteinExistence type="predicted"/>
<feature type="region of interest" description="Disordered" evidence="1">
    <location>
        <begin position="1"/>
        <end position="66"/>
    </location>
</feature>
<dbReference type="Proteomes" id="UP001431019">
    <property type="component" value="Unassembled WGS sequence"/>
</dbReference>
<accession>A0ABS8JPB0</accession>
<dbReference type="EMBL" id="JAJITD010000002">
    <property type="protein sequence ID" value="MCC8391741.1"/>
    <property type="molecule type" value="Genomic_DNA"/>
</dbReference>
<sequence length="155" mass="16331">MSDPNDHSIPLLQEIIQPGRAPRTGDASGASAAPDVFDRSEPSIPLEAGATVPPDIGGEGAHDAATHPRVPEAAAAQPELDADALAERLCGRLEGFLAGEGRGLIDARCRDAVQQHTNLLVARVTREVARVVEAELSGWVREAVREELARHAGRA</sequence>
<organism evidence="2 3">
    <name type="scientific">Paraburkholderia sejongensis</name>
    <dbReference type="NCBI Taxonomy" id="2886946"/>
    <lineage>
        <taxon>Bacteria</taxon>
        <taxon>Pseudomonadati</taxon>
        <taxon>Pseudomonadota</taxon>
        <taxon>Betaproteobacteria</taxon>
        <taxon>Burkholderiales</taxon>
        <taxon>Burkholderiaceae</taxon>
        <taxon>Paraburkholderia</taxon>
    </lineage>
</organism>
<dbReference type="RefSeq" id="WP_230507989.1">
    <property type="nucleotide sequence ID" value="NZ_JAJITD010000002.1"/>
</dbReference>
<evidence type="ECO:0000313" key="3">
    <source>
        <dbReference type="Proteomes" id="UP001431019"/>
    </source>
</evidence>
<evidence type="ECO:0000313" key="2">
    <source>
        <dbReference type="EMBL" id="MCC8391741.1"/>
    </source>
</evidence>
<name>A0ABS8JPB0_9BURK</name>
<protein>
    <submittedName>
        <fullName evidence="2">DUF2486 family protein</fullName>
    </submittedName>
</protein>
<keyword evidence="3" id="KW-1185">Reference proteome</keyword>
<gene>
    <name evidence="2" type="ORF">LJ656_04000</name>
</gene>
<comment type="caution">
    <text evidence="2">The sequence shown here is derived from an EMBL/GenBank/DDBJ whole genome shotgun (WGS) entry which is preliminary data.</text>
</comment>
<dbReference type="InterPro" id="IPR018924">
    <property type="entry name" value="DUF2486"/>
</dbReference>
<evidence type="ECO:0000256" key="1">
    <source>
        <dbReference type="SAM" id="MobiDB-lite"/>
    </source>
</evidence>
<reference evidence="2 3" key="1">
    <citation type="submission" date="2021-11" db="EMBL/GenBank/DDBJ databases">
        <authorList>
            <person name="Oh E.-T."/>
            <person name="Kim S.-B."/>
        </authorList>
    </citation>
    <scope>NUCLEOTIDE SEQUENCE [LARGE SCALE GENOMIC DNA]</scope>
    <source>
        <strain evidence="2 3">MMS20-SJTR3</strain>
    </source>
</reference>